<evidence type="ECO:0000313" key="10">
    <source>
        <dbReference type="Proteomes" id="UP000228934"/>
    </source>
</evidence>
<keyword evidence="7" id="KW-0472">Membrane</keyword>
<evidence type="ECO:0000256" key="5">
    <source>
        <dbReference type="ARBA" id="ARBA00023180"/>
    </source>
</evidence>
<gene>
    <name evidence="9" type="ORF">AB205_0116670</name>
</gene>
<dbReference type="Pfam" id="PF07679">
    <property type="entry name" value="I-set"/>
    <property type="match status" value="1"/>
</dbReference>
<reference evidence="10" key="1">
    <citation type="journal article" date="2017" name="Nat. Commun.">
        <title>The North American bullfrog draft genome provides insight into hormonal regulation of long noncoding RNA.</title>
        <authorList>
            <person name="Hammond S.A."/>
            <person name="Warren R.L."/>
            <person name="Vandervalk B.P."/>
            <person name="Kucuk E."/>
            <person name="Khan H."/>
            <person name="Gibb E.A."/>
            <person name="Pandoh P."/>
            <person name="Kirk H."/>
            <person name="Zhao Y."/>
            <person name="Jones M."/>
            <person name="Mungall A.J."/>
            <person name="Coope R."/>
            <person name="Pleasance S."/>
            <person name="Moore R.A."/>
            <person name="Holt R.A."/>
            <person name="Round J.M."/>
            <person name="Ohora S."/>
            <person name="Walle B.V."/>
            <person name="Veldhoen N."/>
            <person name="Helbing C.C."/>
            <person name="Birol I."/>
        </authorList>
    </citation>
    <scope>NUCLEOTIDE SEQUENCE [LARGE SCALE GENOMIC DNA]</scope>
</reference>
<dbReference type="InterPro" id="IPR003599">
    <property type="entry name" value="Ig_sub"/>
</dbReference>
<dbReference type="Gene3D" id="2.60.40.10">
    <property type="entry name" value="Immunoglobulins"/>
    <property type="match status" value="5"/>
</dbReference>
<evidence type="ECO:0000259" key="8">
    <source>
        <dbReference type="PROSITE" id="PS50835"/>
    </source>
</evidence>
<feature type="region of interest" description="Disordered" evidence="6">
    <location>
        <begin position="595"/>
        <end position="621"/>
    </location>
</feature>
<feature type="domain" description="Ig-like" evidence="8">
    <location>
        <begin position="257"/>
        <end position="351"/>
    </location>
</feature>
<feature type="domain" description="Ig-like" evidence="8">
    <location>
        <begin position="458"/>
        <end position="542"/>
    </location>
</feature>
<evidence type="ECO:0000256" key="3">
    <source>
        <dbReference type="ARBA" id="ARBA00022737"/>
    </source>
</evidence>
<proteinExistence type="inferred from homology"/>
<evidence type="ECO:0000256" key="7">
    <source>
        <dbReference type="SAM" id="Phobius"/>
    </source>
</evidence>
<dbReference type="SUPFAM" id="SSF48726">
    <property type="entry name" value="Immunoglobulin"/>
    <property type="match status" value="5"/>
</dbReference>
<dbReference type="InterPro" id="IPR013783">
    <property type="entry name" value="Ig-like_fold"/>
</dbReference>
<dbReference type="FunFam" id="2.60.40.10:FF:000299">
    <property type="entry name" value="protogenin isoform X2"/>
    <property type="match status" value="1"/>
</dbReference>
<dbReference type="SMART" id="SM00409">
    <property type="entry name" value="IG"/>
    <property type="match status" value="5"/>
</dbReference>
<dbReference type="InterPro" id="IPR003598">
    <property type="entry name" value="Ig_sub2"/>
</dbReference>
<evidence type="ECO:0000256" key="6">
    <source>
        <dbReference type="SAM" id="MobiDB-lite"/>
    </source>
</evidence>
<keyword evidence="10" id="KW-1185">Reference proteome</keyword>
<dbReference type="GO" id="GO:0098609">
    <property type="term" value="P:cell-cell adhesion"/>
    <property type="evidence" value="ECO:0007669"/>
    <property type="project" value="TreeGrafter"/>
</dbReference>
<feature type="domain" description="Ig-like" evidence="8">
    <location>
        <begin position="179"/>
        <end position="255"/>
    </location>
</feature>
<keyword evidence="3" id="KW-0677">Repeat</keyword>
<dbReference type="Proteomes" id="UP000228934">
    <property type="component" value="Unassembled WGS sequence"/>
</dbReference>
<keyword evidence="7" id="KW-1133">Transmembrane helix</keyword>
<feature type="domain" description="Ig-like" evidence="8">
    <location>
        <begin position="369"/>
        <end position="446"/>
    </location>
</feature>
<feature type="domain" description="Ig-like" evidence="8">
    <location>
        <begin position="551"/>
        <end position="667"/>
    </location>
</feature>
<keyword evidence="2" id="KW-0732">Signal</keyword>
<dbReference type="EMBL" id="KV945663">
    <property type="protein sequence ID" value="PIO26380.1"/>
    <property type="molecule type" value="Genomic_DNA"/>
</dbReference>
<evidence type="ECO:0000313" key="9">
    <source>
        <dbReference type="EMBL" id="PIO26380.1"/>
    </source>
</evidence>
<protein>
    <recommendedName>
        <fullName evidence="8">Ig-like domain-containing protein</fullName>
    </recommendedName>
</protein>
<organism evidence="9 10">
    <name type="scientific">Aquarana catesbeiana</name>
    <name type="common">American bullfrog</name>
    <name type="synonym">Rana catesbeiana</name>
    <dbReference type="NCBI Taxonomy" id="8400"/>
    <lineage>
        <taxon>Eukaryota</taxon>
        <taxon>Metazoa</taxon>
        <taxon>Chordata</taxon>
        <taxon>Craniata</taxon>
        <taxon>Vertebrata</taxon>
        <taxon>Euteleostomi</taxon>
        <taxon>Amphibia</taxon>
        <taxon>Batrachia</taxon>
        <taxon>Anura</taxon>
        <taxon>Neobatrachia</taxon>
        <taxon>Ranoidea</taxon>
        <taxon>Ranidae</taxon>
        <taxon>Aquarana</taxon>
    </lineage>
</organism>
<dbReference type="OrthoDB" id="9998697at2759"/>
<dbReference type="PANTHER" id="PTHR44170:SF1">
    <property type="entry name" value="CELL ADHESION MOLECULE-RELATED_DOWN-REGULATED BY ONCOGENES"/>
    <property type="match status" value="1"/>
</dbReference>
<evidence type="ECO:0000256" key="1">
    <source>
        <dbReference type="ARBA" id="ARBA00009588"/>
    </source>
</evidence>
<dbReference type="PROSITE" id="PS50835">
    <property type="entry name" value="IG_LIKE"/>
    <property type="match status" value="5"/>
</dbReference>
<dbReference type="PANTHER" id="PTHR44170">
    <property type="entry name" value="PROTEIN SIDEKICK"/>
    <property type="match status" value="1"/>
</dbReference>
<name>A0A2G9RER1_AQUCT</name>
<feature type="compositionally biased region" description="Polar residues" evidence="6">
    <location>
        <begin position="608"/>
        <end position="617"/>
    </location>
</feature>
<sequence>MAPVAINLSNEDPRQRLELLCSSPSMEWVQLSSPRRPSLYLHESNLDPMMCTRAEAFLGLSRLIGSDTPVGLLLLSITASKEESGVGDTEPARERFRGDPRESSWPDTAHYRFQLWMASPPERKEMLLHEQCPDWRLGGPMKVPLHGDRKPVSSTTFSKVTRWEMGQHQLLPYRQRQYPVTELNSTVQKPGVQVTLSCPAERPWSHISWLFNGRLLDRTPDVDIQPGNLTILSLGLHHAGRYQCMINTSRGSIISTPANVSVAYLGDFESVSRVNVEAEEGSTAIITCGVPSSVPPAQIHYRVRGKWLDKSTDKYFILPSGNLQIVNVTLEDRGPYRCAVYNPVTHERKISPSVYKLAVTGSAHSDFIPVQPVLTHHLSVHLNETVTLECAAGGVSTPHVNWYKDGQSATDNRRTLLHTNLVIKTVERQDTGNYSCLLANETQEVARVNYIVVVLEAPLISRAPEDQAAPAGSDVTFICETQGNPVPNIIWLHNTVRIYPSSRLRPWGNTLRIANVAEEDSGMYQCMAGNEVGVVQASARLHIQTGSGSRPAIVSPPTSVSVVIGDWVTLTCNATGNPTPSIRWYDNLGPISSHPSQILRSKPRKALQSRTADTPSQEPLHVIMSHPGTSSLYITAVTMRHAGKYICEATNEFARKSPGASEFPPLELSTTSASERNAGGGSSSSSITLARSGDMLYVIVGCVLGGMVLILMTFIAMCLLKHRQQRLMHSKCLSILGK</sequence>
<evidence type="ECO:0000256" key="2">
    <source>
        <dbReference type="ARBA" id="ARBA00022729"/>
    </source>
</evidence>
<dbReference type="SMART" id="SM00408">
    <property type="entry name" value="IGc2"/>
    <property type="match status" value="5"/>
</dbReference>
<dbReference type="Pfam" id="PF13927">
    <property type="entry name" value="Ig_3"/>
    <property type="match status" value="4"/>
</dbReference>
<dbReference type="InterPro" id="IPR036179">
    <property type="entry name" value="Ig-like_dom_sf"/>
</dbReference>
<dbReference type="GO" id="GO:0016020">
    <property type="term" value="C:membrane"/>
    <property type="evidence" value="ECO:0007669"/>
    <property type="project" value="UniProtKB-SubCell"/>
</dbReference>
<dbReference type="InterPro" id="IPR007110">
    <property type="entry name" value="Ig-like_dom"/>
</dbReference>
<feature type="transmembrane region" description="Helical" evidence="7">
    <location>
        <begin position="695"/>
        <end position="720"/>
    </location>
</feature>
<dbReference type="AlphaFoldDB" id="A0A2G9RER1"/>
<comment type="similarity">
    <text evidence="1">Belongs to the immunoglobulin superfamily. DCC family.</text>
</comment>
<keyword evidence="4" id="KW-1015">Disulfide bond</keyword>
<accession>A0A2G9RER1</accession>
<feature type="region of interest" description="Disordered" evidence="6">
    <location>
        <begin position="657"/>
        <end position="684"/>
    </location>
</feature>
<keyword evidence="7" id="KW-0812">Transmembrane</keyword>
<dbReference type="InterPro" id="IPR013098">
    <property type="entry name" value="Ig_I-set"/>
</dbReference>
<evidence type="ECO:0000256" key="4">
    <source>
        <dbReference type="ARBA" id="ARBA00023157"/>
    </source>
</evidence>
<keyword evidence="5" id="KW-0325">Glycoprotein</keyword>
<dbReference type="CDD" id="cd00096">
    <property type="entry name" value="Ig"/>
    <property type="match status" value="3"/>
</dbReference>